<gene>
    <name evidence="4" type="ORF">RY831_28890</name>
</gene>
<evidence type="ECO:0000259" key="3">
    <source>
        <dbReference type="Pfam" id="PF08964"/>
    </source>
</evidence>
<dbReference type="SUPFAM" id="SSF49695">
    <property type="entry name" value="gamma-Crystallin-like"/>
    <property type="match status" value="1"/>
</dbReference>
<feature type="domain" description="Calcium-dependent cell adhesion molecule N-terminal" evidence="3">
    <location>
        <begin position="102"/>
        <end position="189"/>
    </location>
</feature>
<dbReference type="Pfam" id="PF08964">
    <property type="entry name" value="Crystall_3"/>
    <property type="match status" value="1"/>
</dbReference>
<organism evidence="4 5">
    <name type="scientific">Noviherbaspirillum album</name>
    <dbReference type="NCBI Taxonomy" id="3080276"/>
    <lineage>
        <taxon>Bacteria</taxon>
        <taxon>Pseudomonadati</taxon>
        <taxon>Pseudomonadota</taxon>
        <taxon>Betaproteobacteria</taxon>
        <taxon>Burkholderiales</taxon>
        <taxon>Oxalobacteraceae</taxon>
        <taxon>Noviherbaspirillum</taxon>
    </lineage>
</organism>
<dbReference type="RefSeq" id="WP_326509801.1">
    <property type="nucleotide sequence ID" value="NZ_JAWIIV010000045.1"/>
</dbReference>
<evidence type="ECO:0000313" key="4">
    <source>
        <dbReference type="EMBL" id="MEC4723180.1"/>
    </source>
</evidence>
<sequence length="195" mass="21136">MQPEPRHKQRMPQLLAILIASVFCAGWETGAHAMDTESPGTPSQGRAKPTLESGTGRMASNEANRGGKPQAPQSETPSGGMPSSYLIMPSETLDEQPVIKSGCWARIYDDRNFTGGALTLSGPLSMPNMLGPFGINWKNRVKSIELGKTAVVTIFDNVDFSQQIALLDAGKRIPDLSKEMGYFDDFSSLKLSCRT</sequence>
<protein>
    <submittedName>
        <fullName evidence="4">Beta/gamma crystallin domain-containing protein</fullName>
    </submittedName>
</protein>
<dbReference type="InterPro" id="IPR011024">
    <property type="entry name" value="G_crystallin-like"/>
</dbReference>
<dbReference type="Gene3D" id="2.60.20.10">
    <property type="entry name" value="Crystallins"/>
    <property type="match status" value="1"/>
</dbReference>
<accession>A0ABU6JI31</accession>
<name>A0ABU6JI31_9BURK</name>
<proteinExistence type="predicted"/>
<dbReference type="InterPro" id="IPR015059">
    <property type="entry name" value="Ca_cell_adhesion_N_dom"/>
</dbReference>
<dbReference type="Proteomes" id="UP001352263">
    <property type="component" value="Unassembled WGS sequence"/>
</dbReference>
<keyword evidence="2" id="KW-0732">Signal</keyword>
<reference evidence="4 5" key="1">
    <citation type="submission" date="2023-10" db="EMBL/GenBank/DDBJ databases">
        <title>Noviherbaspirillum sp. CPCC 100848 genome assembly.</title>
        <authorList>
            <person name="Li X.Y."/>
            <person name="Fang X.M."/>
        </authorList>
    </citation>
    <scope>NUCLEOTIDE SEQUENCE [LARGE SCALE GENOMIC DNA]</scope>
    <source>
        <strain evidence="4 5">CPCC 100848</strain>
    </source>
</reference>
<comment type="caution">
    <text evidence="4">The sequence shown here is derived from an EMBL/GenBank/DDBJ whole genome shotgun (WGS) entry which is preliminary data.</text>
</comment>
<evidence type="ECO:0000256" key="1">
    <source>
        <dbReference type="SAM" id="MobiDB-lite"/>
    </source>
</evidence>
<feature type="chain" id="PRO_5047534829" evidence="2">
    <location>
        <begin position="34"/>
        <end position="195"/>
    </location>
</feature>
<dbReference type="EMBL" id="JAWIIV010000045">
    <property type="protein sequence ID" value="MEC4723180.1"/>
    <property type="molecule type" value="Genomic_DNA"/>
</dbReference>
<feature type="region of interest" description="Disordered" evidence="1">
    <location>
        <begin position="33"/>
        <end position="87"/>
    </location>
</feature>
<feature type="signal peptide" evidence="2">
    <location>
        <begin position="1"/>
        <end position="33"/>
    </location>
</feature>
<evidence type="ECO:0000313" key="5">
    <source>
        <dbReference type="Proteomes" id="UP001352263"/>
    </source>
</evidence>
<keyword evidence="5" id="KW-1185">Reference proteome</keyword>
<evidence type="ECO:0000256" key="2">
    <source>
        <dbReference type="SAM" id="SignalP"/>
    </source>
</evidence>